<dbReference type="EMBL" id="JAKIJS010000005">
    <property type="protein sequence ID" value="MCF6139560.1"/>
    <property type="molecule type" value="Genomic_DNA"/>
</dbReference>
<evidence type="ECO:0000313" key="3">
    <source>
        <dbReference type="Proteomes" id="UP001649381"/>
    </source>
</evidence>
<dbReference type="RefSeq" id="WP_236338959.1">
    <property type="nucleotide sequence ID" value="NZ_JAKIJS010000005.1"/>
</dbReference>
<protein>
    <submittedName>
        <fullName evidence="2">Uncharacterized protein</fullName>
    </submittedName>
</protein>
<feature type="transmembrane region" description="Helical" evidence="1">
    <location>
        <begin position="176"/>
        <end position="194"/>
    </location>
</feature>
<dbReference type="Proteomes" id="UP001649381">
    <property type="component" value="Unassembled WGS sequence"/>
</dbReference>
<keyword evidence="1" id="KW-0472">Membrane</keyword>
<keyword evidence="1" id="KW-1133">Transmembrane helix</keyword>
<gene>
    <name evidence="2" type="ORF">L2716_17730</name>
</gene>
<organism evidence="2 3">
    <name type="scientific">Pseudalkalibacillus berkeleyi</name>
    <dbReference type="NCBI Taxonomy" id="1069813"/>
    <lineage>
        <taxon>Bacteria</taxon>
        <taxon>Bacillati</taxon>
        <taxon>Bacillota</taxon>
        <taxon>Bacilli</taxon>
        <taxon>Bacillales</taxon>
        <taxon>Fictibacillaceae</taxon>
        <taxon>Pseudalkalibacillus</taxon>
    </lineage>
</organism>
<sequence>MMESTKKRQTILLVMVALFAFLLPVSEVSANIGNFDYEDNGLTSTESDGKKDDGDKDGLLGKLEDLLNGAKGLFGKAKDFFQPAVDAVGDAFDLIKDKVSEGLDWMKNKFSEGWNWAKGMLSDGWAFAKNAWEGFTEWAGDVWAATPDWVKSTISFLGVSAAVVGTAIAGVISAPVAAVAVAGAGIAGGLYYLLNGGSEAYSFLGSLGWTAGGAIIGGVGQAIGAVSAGLSSLRVFAGRQLATMRLGYFLNRFATGSGIRAGLQVAKGLGGAWMKVGGPASLITAFSHLVNLGFTGDINGGEMVVDTGIALITAPLGFGLTKSFWSSAKTFQGLASPIFGSATLGGVSNVAIQAFKGDATGTDFLVGSAVGLTFVIPDAVVTKFVNNTSAEYTYEYIKKQIGDIFTDSSDKKVNASKNK</sequence>
<proteinExistence type="predicted"/>
<name>A0ABS9H6F5_9BACL</name>
<keyword evidence="3" id="KW-1185">Reference proteome</keyword>
<keyword evidence="1" id="KW-0812">Transmembrane</keyword>
<reference evidence="2 3" key="1">
    <citation type="submission" date="2022-01" db="EMBL/GenBank/DDBJ databases">
        <title>Alkalihalobacillus sp. EGI L200015, a novel bacterium isolated from a salt lake sediment.</title>
        <authorList>
            <person name="Gao L."/>
            <person name="Fang B.-Z."/>
            <person name="Li W.-J."/>
        </authorList>
    </citation>
    <scope>NUCLEOTIDE SEQUENCE [LARGE SCALE GENOMIC DNA]</scope>
    <source>
        <strain evidence="2 3">KCTC 12718</strain>
    </source>
</reference>
<comment type="caution">
    <text evidence="2">The sequence shown here is derived from an EMBL/GenBank/DDBJ whole genome shotgun (WGS) entry which is preliminary data.</text>
</comment>
<feature type="transmembrane region" description="Helical" evidence="1">
    <location>
        <begin position="214"/>
        <end position="236"/>
    </location>
</feature>
<evidence type="ECO:0000256" key="1">
    <source>
        <dbReference type="SAM" id="Phobius"/>
    </source>
</evidence>
<evidence type="ECO:0000313" key="2">
    <source>
        <dbReference type="EMBL" id="MCF6139560.1"/>
    </source>
</evidence>
<accession>A0ABS9H6F5</accession>